<dbReference type="GO" id="GO:0032040">
    <property type="term" value="C:small-subunit processome"/>
    <property type="evidence" value="ECO:0007669"/>
    <property type="project" value="TreeGrafter"/>
</dbReference>
<feature type="compositionally biased region" description="Basic residues" evidence="6">
    <location>
        <begin position="1"/>
        <end position="10"/>
    </location>
</feature>
<dbReference type="InterPro" id="IPR035082">
    <property type="entry name" value="Nrap_D1"/>
</dbReference>
<dbReference type="AlphaFoldDB" id="S8EU65"/>
<gene>
    <name evidence="13" type="ORF">FOMPIDRAFT_101815</name>
</gene>
<dbReference type="InterPro" id="IPR035370">
    <property type="entry name" value="Nrap_D5"/>
</dbReference>
<evidence type="ECO:0000259" key="7">
    <source>
        <dbReference type="Pfam" id="PF03813"/>
    </source>
</evidence>
<feature type="domain" description="Nrap protein" evidence="12">
    <location>
        <begin position="1077"/>
        <end position="1218"/>
    </location>
</feature>
<sequence>MASDLKRKRARDAPSRPGKRRHTTPQGEEESGLSQDNFEQVEYAHSGSDDDESDASSDGHVEPVEPVEESSTVHVKAPPKGEELRDIKDATDLFRSTSFKLQIDALVPNVRPKYHRSAPLDKFLHSLHTFLNGLPSIAPKHPLTAQRDLQKKGVSVPYVLPQPTDDTNWKVAFEKPDDILLVGSWALKTSVKAKDGHRYGVDVAVTMPESLFQEKDYLHSRFFQKRAYYISVIAAAISRKKSGLDVDVSYESSNGDPRTTTLILRPKQDDSASDFSPLNAEVRILPVLPSPSPIPLQRLGPARSNIRISSSSDAPQDVPSPIYNSRIIQHLTPKPHLVATHALKEGVPAFGDALALLRVWAHQRGYGVGDRLCVRGFEGRGTWWAGLLECLVLGEEGAESGGVGGFSKKEKRRPLGKGLSSYQLFKAALDFLARHDFAQERVFIKTKDGHRFSPEDYASHEAVLVDSSSYLNLLAGVPLSSMEMLRYDAQQTLEALDKSGLSDDPFPLVFLKEQRDVANRFDVVLKIDLSGAEPRNLSTHSIVEHGSAYNALISHLLSTSKRALTNRTKAIAVLHPTSTTRLPSQPQPANPSVVYLGLVLDTDHAFRLVDHGPPAAEQETEESKAFRDFWGEKAELRRFKDGRIVESVVWTVSSSDERAHIPAMVVKYALHRHLGLAEESLNGWQQDFDAVTRLPEDIGRVLRVGRAEMGFKAAMAAFDALVKAMKALDEQLPLAITTVSPIADLLRYTSALAPVAIPSSVAPALPACARYLAPMEIVIEFEKSGRWPEDLRAVQKIKLAFFEALASALMASQPGTKANVVIPVSHNTPDIQDVARLEIVTAAGWAFHASIWHDREQLLLERAIDDRPHIKKHIKKRMGSEGDPKERAAAVAALEVYRRHFIHAPRHHRAVAALCHRFTAFAGTARLVKRWLAAHWVLGGHVSGEAAELLCVAVFLRSAGSGAGVPGTKERGFAAVIGLLKDWDWSAGMVVPLYSVDGAADAGDVPPVGVDVKAGARTGVWALVTDMDRDGHVWTAQGPDAVVARRVKVLAQATWDSLRGMESAGFEVKTLFTHPTEHYDFVVELDPTVLPRYVQSVQADPATWARKGKYANTRMEEGKVKIFPGFDPAHVFYEDLKRVHKDTCVLFYETLGGYRFGGVWEPSLKAPRPFRVLGGFSSIPITKDTEKVKDKDRLFVVLNKSAVLHEIEHMGRGVVKQITVHV</sequence>
<evidence type="ECO:0000256" key="4">
    <source>
        <dbReference type="ARBA" id="ARBA00023242"/>
    </source>
</evidence>
<feature type="domain" description="Nrap protein" evidence="8">
    <location>
        <begin position="349"/>
        <end position="512"/>
    </location>
</feature>
<evidence type="ECO:0000256" key="6">
    <source>
        <dbReference type="SAM" id="MobiDB-lite"/>
    </source>
</evidence>
<evidence type="ECO:0000313" key="14">
    <source>
        <dbReference type="Proteomes" id="UP000015241"/>
    </source>
</evidence>
<keyword evidence="5" id="KW-0687">Ribonucleoprotein</keyword>
<dbReference type="Gene3D" id="1.10.1410.10">
    <property type="match status" value="1"/>
</dbReference>
<feature type="domain" description="Nrap protein" evidence="9">
    <location>
        <begin position="519"/>
        <end position="674"/>
    </location>
</feature>
<dbReference type="PANTHER" id="PTHR17972">
    <property type="entry name" value="NUCLEOLAR RNA-ASSOCIATED PROTEIN"/>
    <property type="match status" value="1"/>
</dbReference>
<dbReference type="Pfam" id="PF17407">
    <property type="entry name" value="Nrap_D6"/>
    <property type="match status" value="1"/>
</dbReference>
<dbReference type="GO" id="GO:0032545">
    <property type="term" value="C:CURI complex"/>
    <property type="evidence" value="ECO:0007669"/>
    <property type="project" value="TreeGrafter"/>
</dbReference>
<dbReference type="InParanoid" id="S8EU65"/>
<keyword evidence="5" id="KW-0690">Ribosome biogenesis</keyword>
<comment type="similarity">
    <text evidence="2 5">Belongs to the NRAP family.</text>
</comment>
<name>S8EU65_FOMSC</name>
<evidence type="ECO:0000256" key="5">
    <source>
        <dbReference type="RuleBase" id="RU364032"/>
    </source>
</evidence>
<dbReference type="GO" id="GO:0003723">
    <property type="term" value="F:RNA binding"/>
    <property type="evidence" value="ECO:0007669"/>
    <property type="project" value="UniProtKB-KW"/>
</dbReference>
<comment type="subcellular location">
    <subcellularLocation>
        <location evidence="1 5">Nucleus</location>
        <location evidence="1 5">Nucleolus</location>
    </subcellularLocation>
</comment>
<feature type="domain" description="Nrap protein" evidence="7">
    <location>
        <begin position="201"/>
        <end position="345"/>
    </location>
</feature>
<dbReference type="InterPro" id="IPR005554">
    <property type="entry name" value="NOL6/Upt22"/>
</dbReference>
<reference evidence="13 14" key="1">
    <citation type="journal article" date="2012" name="Science">
        <title>The Paleozoic origin of enzymatic lignin decomposition reconstructed from 31 fungal genomes.</title>
        <authorList>
            <person name="Floudas D."/>
            <person name="Binder M."/>
            <person name="Riley R."/>
            <person name="Barry K."/>
            <person name="Blanchette R.A."/>
            <person name="Henrissat B."/>
            <person name="Martinez A.T."/>
            <person name="Otillar R."/>
            <person name="Spatafora J.W."/>
            <person name="Yadav J.S."/>
            <person name="Aerts A."/>
            <person name="Benoit I."/>
            <person name="Boyd A."/>
            <person name="Carlson A."/>
            <person name="Copeland A."/>
            <person name="Coutinho P.M."/>
            <person name="de Vries R.P."/>
            <person name="Ferreira P."/>
            <person name="Findley K."/>
            <person name="Foster B."/>
            <person name="Gaskell J."/>
            <person name="Glotzer D."/>
            <person name="Gorecki P."/>
            <person name="Heitman J."/>
            <person name="Hesse C."/>
            <person name="Hori C."/>
            <person name="Igarashi K."/>
            <person name="Jurgens J.A."/>
            <person name="Kallen N."/>
            <person name="Kersten P."/>
            <person name="Kohler A."/>
            <person name="Kuees U."/>
            <person name="Kumar T.K.A."/>
            <person name="Kuo A."/>
            <person name="LaButti K."/>
            <person name="Larrondo L.F."/>
            <person name="Lindquist E."/>
            <person name="Ling A."/>
            <person name="Lombard V."/>
            <person name="Lucas S."/>
            <person name="Lundell T."/>
            <person name="Martin R."/>
            <person name="McLaughlin D.J."/>
            <person name="Morgenstern I."/>
            <person name="Morin E."/>
            <person name="Murat C."/>
            <person name="Nagy L.G."/>
            <person name="Nolan M."/>
            <person name="Ohm R.A."/>
            <person name="Patyshakuliyeva A."/>
            <person name="Rokas A."/>
            <person name="Ruiz-Duenas F.J."/>
            <person name="Sabat G."/>
            <person name="Salamov A."/>
            <person name="Samejima M."/>
            <person name="Schmutz J."/>
            <person name="Slot J.C."/>
            <person name="St John F."/>
            <person name="Stenlid J."/>
            <person name="Sun H."/>
            <person name="Sun S."/>
            <person name="Syed K."/>
            <person name="Tsang A."/>
            <person name="Wiebenga A."/>
            <person name="Young D."/>
            <person name="Pisabarro A."/>
            <person name="Eastwood D.C."/>
            <person name="Martin F."/>
            <person name="Cullen D."/>
            <person name="Grigoriev I.V."/>
            <person name="Hibbett D.S."/>
        </authorList>
    </citation>
    <scope>NUCLEOTIDE SEQUENCE</scope>
    <source>
        <strain evidence="14">FP-58527</strain>
    </source>
</reference>
<proteinExistence type="inferred from homology"/>
<organism evidence="13 14">
    <name type="scientific">Fomitopsis schrenkii</name>
    <name type="common">Brown rot fungus</name>
    <dbReference type="NCBI Taxonomy" id="2126942"/>
    <lineage>
        <taxon>Eukaryota</taxon>
        <taxon>Fungi</taxon>
        <taxon>Dikarya</taxon>
        <taxon>Basidiomycota</taxon>
        <taxon>Agaricomycotina</taxon>
        <taxon>Agaricomycetes</taxon>
        <taxon>Polyporales</taxon>
        <taxon>Fomitopsis</taxon>
    </lineage>
</organism>
<dbReference type="eggNOG" id="KOG2054">
    <property type="taxonomic scope" value="Eukaryota"/>
</dbReference>
<protein>
    <recommendedName>
        <fullName evidence="5">U3 small nucleolar RNA-associated protein 22</fullName>
    </recommendedName>
</protein>
<dbReference type="Pfam" id="PF17403">
    <property type="entry name" value="Nrap_D2"/>
    <property type="match status" value="1"/>
</dbReference>
<evidence type="ECO:0000259" key="9">
    <source>
        <dbReference type="Pfam" id="PF17404"/>
    </source>
</evidence>
<dbReference type="Pfam" id="PF17406">
    <property type="entry name" value="Nrap_D5"/>
    <property type="match status" value="1"/>
</dbReference>
<keyword evidence="14" id="KW-1185">Reference proteome</keyword>
<dbReference type="InterPro" id="IPR035368">
    <property type="entry name" value="Nrap_D3"/>
</dbReference>
<accession>S8EU65</accession>
<dbReference type="InterPro" id="IPR035371">
    <property type="entry name" value="Nrap_D6"/>
</dbReference>
<evidence type="ECO:0000256" key="1">
    <source>
        <dbReference type="ARBA" id="ARBA00004604"/>
    </source>
</evidence>
<evidence type="ECO:0000259" key="12">
    <source>
        <dbReference type="Pfam" id="PF17407"/>
    </source>
</evidence>
<evidence type="ECO:0000259" key="11">
    <source>
        <dbReference type="Pfam" id="PF17406"/>
    </source>
</evidence>
<dbReference type="GO" id="GO:0006409">
    <property type="term" value="P:tRNA export from nucleus"/>
    <property type="evidence" value="ECO:0007669"/>
    <property type="project" value="TreeGrafter"/>
</dbReference>
<feature type="region of interest" description="Disordered" evidence="6">
    <location>
        <begin position="1"/>
        <end position="81"/>
    </location>
</feature>
<dbReference type="STRING" id="743788.S8EU65"/>
<dbReference type="Gene3D" id="3.30.70.3030">
    <property type="match status" value="1"/>
</dbReference>
<dbReference type="Pfam" id="PF03813">
    <property type="entry name" value="Nrap"/>
    <property type="match status" value="1"/>
</dbReference>
<evidence type="ECO:0000256" key="3">
    <source>
        <dbReference type="ARBA" id="ARBA00022884"/>
    </source>
</evidence>
<keyword evidence="3 5" id="KW-0694">RNA-binding</keyword>
<dbReference type="Pfam" id="PF17404">
    <property type="entry name" value="Nrap_D3"/>
    <property type="match status" value="1"/>
</dbReference>
<dbReference type="FunCoup" id="S8EU65">
    <property type="interactions" value="635"/>
</dbReference>
<dbReference type="InterPro" id="IPR035369">
    <property type="entry name" value="Nrap_D4"/>
</dbReference>
<evidence type="ECO:0000313" key="13">
    <source>
        <dbReference type="EMBL" id="EPS93210.1"/>
    </source>
</evidence>
<keyword evidence="5" id="KW-0698">rRNA processing</keyword>
<dbReference type="GO" id="GO:0034456">
    <property type="term" value="C:UTP-C complex"/>
    <property type="evidence" value="ECO:0007669"/>
    <property type="project" value="TreeGrafter"/>
</dbReference>
<dbReference type="Pfam" id="PF17405">
    <property type="entry name" value="Nrap_D4"/>
    <property type="match status" value="1"/>
</dbReference>
<dbReference type="PANTHER" id="PTHR17972:SF0">
    <property type="entry name" value="NUCLEOLAR PROTEIN 6"/>
    <property type="match status" value="1"/>
</dbReference>
<evidence type="ECO:0000256" key="2">
    <source>
        <dbReference type="ARBA" id="ARBA00006674"/>
    </source>
</evidence>
<keyword evidence="4 5" id="KW-0539">Nucleus</keyword>
<evidence type="ECO:0000259" key="8">
    <source>
        <dbReference type="Pfam" id="PF17403"/>
    </source>
</evidence>
<dbReference type="InterPro" id="IPR035367">
    <property type="entry name" value="Nrap_D2"/>
</dbReference>
<dbReference type="Proteomes" id="UP000015241">
    <property type="component" value="Unassembled WGS sequence"/>
</dbReference>
<dbReference type="HOGENOM" id="CLU_003502_1_1_1"/>
<dbReference type="GO" id="GO:0006364">
    <property type="term" value="P:rRNA processing"/>
    <property type="evidence" value="ECO:0007669"/>
    <property type="project" value="UniProtKB-KW"/>
</dbReference>
<dbReference type="EMBL" id="KE504290">
    <property type="protein sequence ID" value="EPS93210.1"/>
    <property type="molecule type" value="Genomic_DNA"/>
</dbReference>
<feature type="domain" description="Nrap protein" evidence="11">
    <location>
        <begin position="918"/>
        <end position="1074"/>
    </location>
</feature>
<evidence type="ECO:0000259" key="10">
    <source>
        <dbReference type="Pfam" id="PF17405"/>
    </source>
</evidence>
<feature type="domain" description="Nrap protein" evidence="10">
    <location>
        <begin position="706"/>
        <end position="916"/>
    </location>
</feature>
<dbReference type="OrthoDB" id="10251401at2759"/>